<dbReference type="RefSeq" id="WP_015858596.1">
    <property type="nucleotide sequence ID" value="NC_012804.1"/>
</dbReference>
<dbReference type="SUPFAM" id="SSF81606">
    <property type="entry name" value="PP2C-like"/>
    <property type="match status" value="1"/>
</dbReference>
<sequence>MEVLRVLKKDPKAFKRNWAQFFIFLIISSLLPIAPATAVPTPPGNAVLDVNQSISEANQSLILLGNYSSLLGFNMTEIEKLQNETRQAKIFLDEGNLTCANETISAVWHNITSIINSKVGELNESLSGLKERASNYSTECSRVIDKINNETEKLESLPGEFHNATAVNETLKQLALIKSEIPKIKNELDSCIQRVNKIRIIKTKETFIRNVLNASSWLLPENESKGFKDLLNEVDKRIKSGDPGNVTKAFNEVSTGQRRLLEFINEKIKDVNADVRKVQSFCPYIKLIPGIDIKEVMKSHDWSSVIDRIKTINETKDKIEQCVSLKKDLDSANTTISILKKYESNLTLDLTALEDTITNASQGMRNGNLTLSQRMLDNFWESLEDYLRNLANKTENQTIKNELQRLSQAITDKNYSSVTGGLDNVLKIIFSSPSVPSPGSTTTTTTTTTTTATTPKPPTNSTTTNSTTGNMTGSTTSSKSSGGTNWGSILKKVLLGILGILALLAAIWFLPGIYYDYKQKKQERTRIKAAEEAVKIMREILSDLEKKVKRLGISDSPTVRNLLTEMQQIYSRAATSLKRKNYVDPVRLQDKFSTLAIKLNSIIEPYETTFNLRDDEFKRHVATKSYIGRRDNNEDYYTAKKIGGNILLAVADGMGGHLAGEVASRKAIEILEKTLERDKAEDPEKILREAIKKANDEIYLMGHDPDHPERYNMGTTLTAAIIRGNNATIGNIGDSRTYLIRDGMIKRLTKDHSFVQELVDRGEITEAEARVHPQKNILTKALGISPEIKIDPEDIKTIQLKEGDYLLLCSDGLSDALTDEEIAKTVLASPSLEEAVDALIEKAYSFGSTDNITVVLYKHPKLKK</sequence>
<keyword evidence="3" id="KW-0812">Transmembrane</keyword>
<dbReference type="Gene3D" id="3.60.40.10">
    <property type="entry name" value="PPM-type phosphatase domain"/>
    <property type="match status" value="1"/>
</dbReference>
<dbReference type="KEGG" id="tga:TGAM_0980"/>
<dbReference type="CDD" id="cd00143">
    <property type="entry name" value="PP2Cc"/>
    <property type="match status" value="1"/>
</dbReference>
<protein>
    <submittedName>
        <fullName evidence="5">Serine/threonine protein phosphatase 2C (PP2C)</fullName>
        <ecNumber evidence="5">3.1.3.16</ecNumber>
    </submittedName>
</protein>
<gene>
    <name evidence="5" type="primary">pp2C</name>
    <name evidence="5" type="ordered locus">TGAM_0980</name>
</gene>
<keyword evidence="6" id="KW-1185">Reference proteome</keyword>
<dbReference type="PATRIC" id="fig|593117.10.peg.975"/>
<name>C5A5H0_THEGJ</name>
<dbReference type="SMR" id="C5A5H0"/>
<organism evidence="5 6">
    <name type="scientific">Thermococcus gammatolerans (strain DSM 15229 / JCM 11827 / EJ3)</name>
    <dbReference type="NCBI Taxonomy" id="593117"/>
    <lineage>
        <taxon>Archaea</taxon>
        <taxon>Methanobacteriati</taxon>
        <taxon>Methanobacteriota</taxon>
        <taxon>Thermococci</taxon>
        <taxon>Thermococcales</taxon>
        <taxon>Thermococcaceae</taxon>
        <taxon>Thermococcus</taxon>
    </lineage>
</organism>
<dbReference type="EC" id="3.1.3.16" evidence="5"/>
<evidence type="ECO:0000256" key="3">
    <source>
        <dbReference type="SAM" id="Phobius"/>
    </source>
</evidence>
<dbReference type="GeneID" id="7988037"/>
<evidence type="ECO:0000259" key="4">
    <source>
        <dbReference type="PROSITE" id="PS51746"/>
    </source>
</evidence>
<keyword evidence="5" id="KW-0378">Hydrolase</keyword>
<dbReference type="InterPro" id="IPR015655">
    <property type="entry name" value="PP2C"/>
</dbReference>
<dbReference type="AlphaFoldDB" id="C5A5H0"/>
<evidence type="ECO:0000313" key="5">
    <source>
        <dbReference type="EMBL" id="ACS33482.1"/>
    </source>
</evidence>
<dbReference type="PANTHER" id="PTHR47992">
    <property type="entry name" value="PROTEIN PHOSPHATASE"/>
    <property type="match status" value="1"/>
</dbReference>
<dbReference type="PaxDb" id="593117-TGAM_0980"/>
<keyword evidence="3" id="KW-1133">Transmembrane helix</keyword>
<dbReference type="eggNOG" id="arCOG05302">
    <property type="taxonomic scope" value="Archaea"/>
</dbReference>
<feature type="coiled-coil region" evidence="1">
    <location>
        <begin position="520"/>
        <end position="547"/>
    </location>
</feature>
<dbReference type="Pfam" id="PF00481">
    <property type="entry name" value="PP2C"/>
    <property type="match status" value="1"/>
</dbReference>
<feature type="domain" description="PPM-type phosphatase" evidence="4">
    <location>
        <begin position="618"/>
        <end position="859"/>
    </location>
</feature>
<dbReference type="EMBL" id="CP001398">
    <property type="protein sequence ID" value="ACS33482.1"/>
    <property type="molecule type" value="Genomic_DNA"/>
</dbReference>
<keyword evidence="3" id="KW-0472">Membrane</keyword>
<evidence type="ECO:0000256" key="2">
    <source>
        <dbReference type="SAM" id="MobiDB-lite"/>
    </source>
</evidence>
<dbReference type="HOGENOM" id="CLU_316346_0_0_2"/>
<feature type="transmembrane region" description="Helical" evidence="3">
    <location>
        <begin position="493"/>
        <end position="517"/>
    </location>
</feature>
<evidence type="ECO:0000256" key="1">
    <source>
        <dbReference type="SAM" id="Coils"/>
    </source>
</evidence>
<dbReference type="STRING" id="593117.TGAM_0980"/>
<feature type="region of interest" description="Disordered" evidence="2">
    <location>
        <begin position="435"/>
        <end position="483"/>
    </location>
</feature>
<keyword evidence="1" id="KW-0175">Coiled coil</keyword>
<reference evidence="5 6" key="1">
    <citation type="journal article" date="2007" name="Genome Biol.">
        <title>Genome analysis and genome-wide proteomics of Thermococcus gammatolerans, the most radioresistant organism known amongst the Archaea.</title>
        <authorList>
            <person name="Zivanovic Y."/>
            <person name="Armengaud J."/>
            <person name="Lagorce A."/>
            <person name="Leplat C."/>
            <person name="Guerin P."/>
            <person name="Dutertre M."/>
            <person name="Anthouard V."/>
            <person name="Forterre P."/>
            <person name="Wincker P."/>
            <person name="Confalonieri F."/>
        </authorList>
    </citation>
    <scope>NUCLEOTIDE SEQUENCE [LARGE SCALE GENOMIC DNA]</scope>
    <source>
        <strain evidence="6">DSM 15229 / JCM 11827 / EJ3</strain>
    </source>
</reference>
<dbReference type="Proteomes" id="UP000001488">
    <property type="component" value="Chromosome"/>
</dbReference>
<dbReference type="GO" id="GO:0004722">
    <property type="term" value="F:protein serine/threonine phosphatase activity"/>
    <property type="evidence" value="ECO:0007669"/>
    <property type="project" value="UniProtKB-EC"/>
</dbReference>
<proteinExistence type="predicted"/>
<dbReference type="SMART" id="SM00331">
    <property type="entry name" value="PP2C_SIG"/>
    <property type="match status" value="1"/>
</dbReference>
<dbReference type="SMART" id="SM00332">
    <property type="entry name" value="PP2Cc"/>
    <property type="match status" value="1"/>
</dbReference>
<evidence type="ECO:0000313" key="6">
    <source>
        <dbReference type="Proteomes" id="UP000001488"/>
    </source>
</evidence>
<dbReference type="InterPro" id="IPR036457">
    <property type="entry name" value="PPM-type-like_dom_sf"/>
</dbReference>
<dbReference type="NCBIfam" id="NF033484">
    <property type="entry name" value="Stp1_PP2C_phos"/>
    <property type="match status" value="1"/>
</dbReference>
<dbReference type="InterPro" id="IPR001932">
    <property type="entry name" value="PPM-type_phosphatase-like_dom"/>
</dbReference>
<dbReference type="PROSITE" id="PS51746">
    <property type="entry name" value="PPM_2"/>
    <property type="match status" value="1"/>
</dbReference>
<accession>C5A5H0</accession>